<evidence type="ECO:0000313" key="2">
    <source>
        <dbReference type="EMBL" id="QIK72470.1"/>
    </source>
</evidence>
<dbReference type="InterPro" id="IPR007214">
    <property type="entry name" value="YbaK/aa-tRNA-synth-assoc-dom"/>
</dbReference>
<dbReference type="EMBL" id="CP049865">
    <property type="protein sequence ID" value="QIK72470.1"/>
    <property type="molecule type" value="Genomic_DNA"/>
</dbReference>
<protein>
    <submittedName>
        <fullName evidence="2">YbaK/EbsC family protein</fullName>
    </submittedName>
</protein>
<keyword evidence="3" id="KW-1185">Reference proteome</keyword>
<dbReference type="SUPFAM" id="SSF55826">
    <property type="entry name" value="YbaK/ProRS associated domain"/>
    <property type="match status" value="1"/>
</dbReference>
<sequence length="157" mass="16227">MSIERARRHLDGFGLGARIIETEASSATVAEAAAAVGTEPERIAKTLSFDLGEAGIALVVAAGDVTVDNRAFKDAFGVKARMLPVAELPQRVGYAVGGVCPFGVEPGVRVFLDASLRRFATVFPAAGTANSAVELSLAELEAASGAEGWVEVTKPRA</sequence>
<proteinExistence type="predicted"/>
<evidence type="ECO:0000313" key="3">
    <source>
        <dbReference type="Proteomes" id="UP000501058"/>
    </source>
</evidence>
<name>A0A6G7Y6Q1_9ACTN</name>
<dbReference type="PANTHER" id="PTHR30411">
    <property type="entry name" value="CYTOPLASMIC PROTEIN"/>
    <property type="match status" value="1"/>
</dbReference>
<dbReference type="RefSeq" id="WP_166233544.1">
    <property type="nucleotide sequence ID" value="NZ_CP049865.1"/>
</dbReference>
<dbReference type="PANTHER" id="PTHR30411:SF1">
    <property type="entry name" value="CYTOPLASMIC PROTEIN"/>
    <property type="match status" value="1"/>
</dbReference>
<dbReference type="AlphaFoldDB" id="A0A6G7Y6Q1"/>
<dbReference type="InterPro" id="IPR036754">
    <property type="entry name" value="YbaK/aa-tRNA-synt-asso_dom_sf"/>
</dbReference>
<accession>A0A6G7Y6Q1</accession>
<dbReference type="Gene3D" id="3.90.960.10">
    <property type="entry name" value="YbaK/aminoacyl-tRNA synthetase-associated domain"/>
    <property type="match status" value="1"/>
</dbReference>
<feature type="domain" description="YbaK/aminoacyl-tRNA synthetase-associated" evidence="1">
    <location>
        <begin position="26"/>
        <end position="141"/>
    </location>
</feature>
<organism evidence="2 3">
    <name type="scientific">Propioniciclava coleopterorum</name>
    <dbReference type="NCBI Taxonomy" id="2714937"/>
    <lineage>
        <taxon>Bacteria</taxon>
        <taxon>Bacillati</taxon>
        <taxon>Actinomycetota</taxon>
        <taxon>Actinomycetes</taxon>
        <taxon>Propionibacteriales</taxon>
        <taxon>Propionibacteriaceae</taxon>
        <taxon>Propioniciclava</taxon>
    </lineage>
</organism>
<dbReference type="Proteomes" id="UP000501058">
    <property type="component" value="Chromosome"/>
</dbReference>
<dbReference type="KEGG" id="prv:G7070_09585"/>
<dbReference type="GO" id="GO:0002161">
    <property type="term" value="F:aminoacyl-tRNA deacylase activity"/>
    <property type="evidence" value="ECO:0007669"/>
    <property type="project" value="InterPro"/>
</dbReference>
<dbReference type="CDD" id="cd04333">
    <property type="entry name" value="ProX_deacylase"/>
    <property type="match status" value="1"/>
</dbReference>
<dbReference type="Pfam" id="PF04073">
    <property type="entry name" value="tRNA_edit"/>
    <property type="match status" value="1"/>
</dbReference>
<gene>
    <name evidence="2" type="ORF">G7070_09585</name>
</gene>
<reference evidence="2 3" key="1">
    <citation type="submission" date="2020-03" db="EMBL/GenBank/DDBJ databases">
        <title>Propioniciclava sp. nov., isolated from Hydrophilus acuminatus.</title>
        <authorList>
            <person name="Hyun D.-W."/>
            <person name="Bae J.-W."/>
        </authorList>
    </citation>
    <scope>NUCLEOTIDE SEQUENCE [LARGE SCALE GENOMIC DNA]</scope>
    <source>
        <strain evidence="2 3">HDW11</strain>
    </source>
</reference>
<evidence type="ECO:0000259" key="1">
    <source>
        <dbReference type="Pfam" id="PF04073"/>
    </source>
</evidence>